<dbReference type="RefSeq" id="XP_033452016.1">
    <property type="nucleotide sequence ID" value="XM_033591498.1"/>
</dbReference>
<protein>
    <submittedName>
        <fullName evidence="2">Uncharacterized protein</fullName>
    </submittedName>
</protein>
<accession>A0A6A5RXL4</accession>
<gene>
    <name evidence="2" type="ORF">M421DRAFT_417524</name>
</gene>
<sequence>MEDFNGNDEMAAMMGFSSFGGTKKRKFDQTKSPAKEEYSASGANSTELGVRTKALENQPSVSEEVLSLAAAATTRQPPPSGGLASFLARGQALPVKPPQTASIQPEISFQANSSVSEMVSFGGPSISRADLNALRHGVQNGHGDMAYFCPSFVEDPWERLSKSHT</sequence>
<feature type="compositionally biased region" description="Basic and acidic residues" evidence="1">
    <location>
        <begin position="27"/>
        <end position="38"/>
    </location>
</feature>
<reference evidence="2" key="1">
    <citation type="journal article" date="2020" name="Stud. Mycol.">
        <title>101 Dothideomycetes genomes: a test case for predicting lifestyles and emergence of pathogens.</title>
        <authorList>
            <person name="Haridas S."/>
            <person name="Albert R."/>
            <person name="Binder M."/>
            <person name="Bloem J."/>
            <person name="Labutti K."/>
            <person name="Salamov A."/>
            <person name="Andreopoulos B."/>
            <person name="Baker S."/>
            <person name="Barry K."/>
            <person name="Bills G."/>
            <person name="Bluhm B."/>
            <person name="Cannon C."/>
            <person name="Castanera R."/>
            <person name="Culley D."/>
            <person name="Daum C."/>
            <person name="Ezra D."/>
            <person name="Gonzalez J."/>
            <person name="Henrissat B."/>
            <person name="Kuo A."/>
            <person name="Liang C."/>
            <person name="Lipzen A."/>
            <person name="Lutzoni F."/>
            <person name="Magnuson J."/>
            <person name="Mondo S."/>
            <person name="Nolan M."/>
            <person name="Ohm R."/>
            <person name="Pangilinan J."/>
            <person name="Park H.-J."/>
            <person name="Ramirez L."/>
            <person name="Alfaro M."/>
            <person name="Sun H."/>
            <person name="Tritt A."/>
            <person name="Yoshinaga Y."/>
            <person name="Zwiers L.-H."/>
            <person name="Turgeon B."/>
            <person name="Goodwin S."/>
            <person name="Spatafora J."/>
            <person name="Crous P."/>
            <person name="Grigoriev I."/>
        </authorList>
    </citation>
    <scope>NUCLEOTIDE SEQUENCE</scope>
    <source>
        <strain evidence="2">CBS 183.55</strain>
    </source>
</reference>
<name>A0A6A5RXL4_9PLEO</name>
<dbReference type="GeneID" id="54349166"/>
<evidence type="ECO:0000256" key="1">
    <source>
        <dbReference type="SAM" id="MobiDB-lite"/>
    </source>
</evidence>
<organism evidence="2 3">
    <name type="scientific">Didymella exigua CBS 183.55</name>
    <dbReference type="NCBI Taxonomy" id="1150837"/>
    <lineage>
        <taxon>Eukaryota</taxon>
        <taxon>Fungi</taxon>
        <taxon>Dikarya</taxon>
        <taxon>Ascomycota</taxon>
        <taxon>Pezizomycotina</taxon>
        <taxon>Dothideomycetes</taxon>
        <taxon>Pleosporomycetidae</taxon>
        <taxon>Pleosporales</taxon>
        <taxon>Pleosporineae</taxon>
        <taxon>Didymellaceae</taxon>
        <taxon>Didymella</taxon>
    </lineage>
</organism>
<keyword evidence="3" id="KW-1185">Reference proteome</keyword>
<dbReference type="OrthoDB" id="5419162at2759"/>
<proteinExistence type="predicted"/>
<dbReference type="EMBL" id="ML978960">
    <property type="protein sequence ID" value="KAF1931768.1"/>
    <property type="molecule type" value="Genomic_DNA"/>
</dbReference>
<dbReference type="Proteomes" id="UP000800082">
    <property type="component" value="Unassembled WGS sequence"/>
</dbReference>
<feature type="region of interest" description="Disordered" evidence="1">
    <location>
        <begin position="14"/>
        <end position="59"/>
    </location>
</feature>
<evidence type="ECO:0000313" key="3">
    <source>
        <dbReference type="Proteomes" id="UP000800082"/>
    </source>
</evidence>
<evidence type="ECO:0000313" key="2">
    <source>
        <dbReference type="EMBL" id="KAF1931768.1"/>
    </source>
</evidence>
<dbReference type="AlphaFoldDB" id="A0A6A5RXL4"/>